<feature type="site" description="Cleavage; by autolysis" evidence="10">
    <location>
        <begin position="86"/>
        <end position="87"/>
    </location>
</feature>
<keyword evidence="3 10" id="KW-0227">DNA damage</keyword>
<proteinExistence type="inferred from homology"/>
<dbReference type="Pfam" id="PF00717">
    <property type="entry name" value="Peptidase_S24"/>
    <property type="match status" value="1"/>
</dbReference>
<evidence type="ECO:0000256" key="5">
    <source>
        <dbReference type="ARBA" id="ARBA00023015"/>
    </source>
</evidence>
<evidence type="ECO:0000256" key="3">
    <source>
        <dbReference type="ARBA" id="ARBA00022763"/>
    </source>
</evidence>
<evidence type="ECO:0000256" key="9">
    <source>
        <dbReference type="ARBA" id="ARBA00023236"/>
    </source>
</evidence>
<gene>
    <name evidence="13" type="primary">lexA_2</name>
    <name evidence="10" type="synonym">lexA</name>
    <name evidence="13" type="ORF">A9E74_02715</name>
</gene>
<evidence type="ECO:0000259" key="12">
    <source>
        <dbReference type="Pfam" id="PF01726"/>
    </source>
</evidence>
<dbReference type="Gene3D" id="2.10.109.10">
    <property type="entry name" value="Umud Fragment, subunit A"/>
    <property type="match status" value="1"/>
</dbReference>
<dbReference type="Gene3D" id="1.10.10.10">
    <property type="entry name" value="Winged helix-like DNA-binding domain superfamily/Winged helix DNA-binding domain"/>
    <property type="match status" value="1"/>
</dbReference>
<dbReference type="InterPro" id="IPR039418">
    <property type="entry name" value="LexA-like"/>
</dbReference>
<keyword evidence="10" id="KW-0068">Autocatalytic cleavage</keyword>
<comment type="catalytic activity">
    <reaction evidence="10">
        <text>Hydrolysis of Ala-|-Gly bond in repressor LexA.</text>
        <dbReference type="EC" id="3.4.21.88"/>
    </reaction>
</comment>
<dbReference type="Proteomes" id="UP000094379">
    <property type="component" value="Unassembled WGS sequence"/>
</dbReference>
<dbReference type="AlphaFoldDB" id="A0A1E3GNA6"/>
<keyword evidence="14" id="KW-1185">Reference proteome</keyword>
<dbReference type="Pfam" id="PF01726">
    <property type="entry name" value="LexA_DNA_bind"/>
    <property type="match status" value="1"/>
</dbReference>
<dbReference type="InterPro" id="IPR036388">
    <property type="entry name" value="WH-like_DNA-bd_sf"/>
</dbReference>
<evidence type="ECO:0000256" key="10">
    <source>
        <dbReference type="HAMAP-Rule" id="MF_00015"/>
    </source>
</evidence>
<keyword evidence="2 10" id="KW-0235">DNA replication</keyword>
<dbReference type="NCBIfam" id="TIGR00498">
    <property type="entry name" value="lexA"/>
    <property type="match status" value="1"/>
</dbReference>
<dbReference type="STRING" id="291169.A9E74_02715"/>
<dbReference type="EMBL" id="MCRI01000060">
    <property type="protein sequence ID" value="ODN65497.1"/>
    <property type="molecule type" value="Genomic_DNA"/>
</dbReference>
<dbReference type="InterPro" id="IPR036390">
    <property type="entry name" value="WH_DNA-bd_sf"/>
</dbReference>
<sequence length="200" mass="21795">MLTKRQQDTLNFIRHYIEKNGEAPLVTEIAEGLGIASQGTTHRYIQALIDGGYLERLTGRTRGLQLNEPATSDQSLILPMMGKIAAGRLIEAVPDESEIDLGIMFKGKGRYVLKISGESMIGKGIMSGDYVVVESTRQAKHGDMIVALVDGYDATLKTMLVNKDGTITLMPANDAFEPVTIDAKRLSIQGVVVGQLRTYP</sequence>
<evidence type="ECO:0000256" key="6">
    <source>
        <dbReference type="ARBA" id="ARBA00023125"/>
    </source>
</evidence>
<keyword evidence="4 10" id="KW-0378">Hydrolase</keyword>
<dbReference type="PANTHER" id="PTHR33516">
    <property type="entry name" value="LEXA REPRESSOR"/>
    <property type="match status" value="1"/>
</dbReference>
<keyword evidence="7 10" id="KW-0804">Transcription</keyword>
<dbReference type="GO" id="GO:0004252">
    <property type="term" value="F:serine-type endopeptidase activity"/>
    <property type="evidence" value="ECO:0007669"/>
    <property type="project" value="UniProtKB-UniRule"/>
</dbReference>
<dbReference type="InterPro" id="IPR015927">
    <property type="entry name" value="Peptidase_S24_S26A/B/C"/>
</dbReference>
<evidence type="ECO:0000256" key="7">
    <source>
        <dbReference type="ARBA" id="ARBA00023163"/>
    </source>
</evidence>
<evidence type="ECO:0000313" key="14">
    <source>
        <dbReference type="Proteomes" id="UP000094379"/>
    </source>
</evidence>
<evidence type="ECO:0000256" key="4">
    <source>
        <dbReference type="ARBA" id="ARBA00022801"/>
    </source>
</evidence>
<keyword evidence="9 10" id="KW-0742">SOS response</keyword>
<reference evidence="13 14" key="1">
    <citation type="submission" date="2016-07" db="EMBL/GenBank/DDBJ databases">
        <title>Draft Genome Sequence of Methylophaga muralis Bur 1.</title>
        <authorList>
            <person name="Vasilenko O.V."/>
            <person name="Doronina N.V."/>
            <person name="Shmareva M.N."/>
            <person name="Tarlachkov S.V."/>
            <person name="Mustakhimov I."/>
            <person name="Trotsenko Y.A."/>
        </authorList>
    </citation>
    <scope>NUCLEOTIDE SEQUENCE [LARGE SCALE GENOMIC DNA]</scope>
    <source>
        <strain evidence="13 14">Bur 1</strain>
    </source>
</reference>
<comment type="similarity">
    <text evidence="10">Belongs to the peptidase S24 family.</text>
</comment>
<dbReference type="GO" id="GO:0006260">
    <property type="term" value="P:DNA replication"/>
    <property type="evidence" value="ECO:0007669"/>
    <property type="project" value="UniProtKB-UniRule"/>
</dbReference>
<organism evidence="13 14">
    <name type="scientific">Methylophaga muralis</name>
    <dbReference type="NCBI Taxonomy" id="291169"/>
    <lineage>
        <taxon>Bacteria</taxon>
        <taxon>Pseudomonadati</taxon>
        <taxon>Pseudomonadota</taxon>
        <taxon>Gammaproteobacteria</taxon>
        <taxon>Thiotrichales</taxon>
        <taxon>Piscirickettsiaceae</taxon>
        <taxon>Methylophaga</taxon>
    </lineage>
</organism>
<dbReference type="EC" id="3.4.21.88" evidence="10"/>
<dbReference type="PATRIC" id="fig|291169.3.peg.2745"/>
<dbReference type="SUPFAM" id="SSF46785">
    <property type="entry name" value="Winged helix' DNA-binding domain"/>
    <property type="match status" value="1"/>
</dbReference>
<dbReference type="GO" id="GO:0045892">
    <property type="term" value="P:negative regulation of DNA-templated transcription"/>
    <property type="evidence" value="ECO:0007669"/>
    <property type="project" value="UniProtKB-UniRule"/>
</dbReference>
<keyword evidence="8 10" id="KW-0234">DNA repair</keyword>
<dbReference type="InterPro" id="IPR006199">
    <property type="entry name" value="LexA_DNA-bd_dom"/>
</dbReference>
<evidence type="ECO:0000259" key="11">
    <source>
        <dbReference type="Pfam" id="PF00717"/>
    </source>
</evidence>
<feature type="active site" description="For autocatalytic cleavage activity" evidence="10">
    <location>
        <position position="119"/>
    </location>
</feature>
<keyword evidence="5 10" id="KW-0805">Transcription regulation</keyword>
<evidence type="ECO:0000256" key="1">
    <source>
        <dbReference type="ARBA" id="ARBA00022491"/>
    </source>
</evidence>
<protein>
    <recommendedName>
        <fullName evidence="10">LexA repressor</fullName>
        <ecNumber evidence="10">3.4.21.88</ecNumber>
    </recommendedName>
</protein>
<evidence type="ECO:0000313" key="13">
    <source>
        <dbReference type="EMBL" id="ODN65497.1"/>
    </source>
</evidence>
<dbReference type="InterPro" id="IPR036286">
    <property type="entry name" value="LexA/Signal_pep-like_sf"/>
</dbReference>
<feature type="active site" description="For autocatalytic cleavage activity" evidence="10">
    <location>
        <position position="157"/>
    </location>
</feature>
<comment type="function">
    <text evidence="10">Represses a number of genes involved in the response to DNA damage (SOS response), including recA and lexA. In the presence of single-stranded DNA, RecA interacts with LexA causing an autocatalytic cleavage which disrupts the DNA-binding part of LexA, leading to derepression of the SOS regulon and eventually DNA repair.</text>
</comment>
<dbReference type="GO" id="GO:0006281">
    <property type="term" value="P:DNA repair"/>
    <property type="evidence" value="ECO:0007669"/>
    <property type="project" value="UniProtKB-UniRule"/>
</dbReference>
<feature type="domain" description="Peptidase S24/S26A/S26B/S26C" evidence="11">
    <location>
        <begin position="79"/>
        <end position="193"/>
    </location>
</feature>
<dbReference type="InterPro" id="IPR050077">
    <property type="entry name" value="LexA_repressor"/>
</dbReference>
<dbReference type="HAMAP" id="MF_00015">
    <property type="entry name" value="LexA"/>
    <property type="match status" value="1"/>
</dbReference>
<dbReference type="GO" id="GO:0006508">
    <property type="term" value="P:proteolysis"/>
    <property type="evidence" value="ECO:0007669"/>
    <property type="project" value="InterPro"/>
</dbReference>
<dbReference type="GO" id="GO:0009432">
    <property type="term" value="P:SOS response"/>
    <property type="evidence" value="ECO:0007669"/>
    <property type="project" value="UniProtKB-UniRule"/>
</dbReference>
<dbReference type="PANTHER" id="PTHR33516:SF2">
    <property type="entry name" value="LEXA REPRESSOR-RELATED"/>
    <property type="match status" value="1"/>
</dbReference>
<evidence type="ECO:0000256" key="2">
    <source>
        <dbReference type="ARBA" id="ARBA00022705"/>
    </source>
</evidence>
<name>A0A1E3GNA6_9GAMM</name>
<dbReference type="SUPFAM" id="SSF51306">
    <property type="entry name" value="LexA/Signal peptidase"/>
    <property type="match status" value="1"/>
</dbReference>
<evidence type="ECO:0000256" key="8">
    <source>
        <dbReference type="ARBA" id="ARBA00023204"/>
    </source>
</evidence>
<comment type="caution">
    <text evidence="13">The sequence shown here is derived from an EMBL/GenBank/DDBJ whole genome shotgun (WGS) entry which is preliminary data.</text>
</comment>
<feature type="DNA-binding region" description="H-T-H motif" evidence="10">
    <location>
        <begin position="26"/>
        <end position="46"/>
    </location>
</feature>
<keyword evidence="1 10" id="KW-0678">Repressor</keyword>
<feature type="domain" description="LexA repressor DNA-binding" evidence="12">
    <location>
        <begin position="2"/>
        <end position="63"/>
    </location>
</feature>
<dbReference type="InterPro" id="IPR006200">
    <property type="entry name" value="LexA"/>
</dbReference>
<accession>A0A1E3GNA6</accession>
<comment type="subunit">
    <text evidence="10">Homodimer.</text>
</comment>
<dbReference type="CDD" id="cd06529">
    <property type="entry name" value="S24_LexA-like"/>
    <property type="match status" value="1"/>
</dbReference>
<keyword evidence="6 10" id="KW-0238">DNA-binding</keyword>
<dbReference type="GO" id="GO:0003677">
    <property type="term" value="F:DNA binding"/>
    <property type="evidence" value="ECO:0007669"/>
    <property type="project" value="UniProtKB-UniRule"/>
</dbReference>